<organism evidence="3 4">
    <name type="scientific">Chamaesiphon polymorphus CCALA 037</name>
    <dbReference type="NCBI Taxonomy" id="2107692"/>
    <lineage>
        <taxon>Bacteria</taxon>
        <taxon>Bacillati</taxon>
        <taxon>Cyanobacteriota</taxon>
        <taxon>Cyanophyceae</taxon>
        <taxon>Gomontiellales</taxon>
        <taxon>Chamaesiphonaceae</taxon>
        <taxon>Chamaesiphon</taxon>
    </lineage>
</organism>
<sequence length="497" mass="55576">MSTQKLATQYRADDKRLSLGCLLWILAILSIPVALIGNWCWSYLNSNQTALITLDSNSGKFLWSSGFDNELTRSIAAERDRVFVSTLAETSRSGDGDAPARKYQYQIVAFAAKSGQKLWSFDPPGASGEELYGMTRSPLQTNGDRLWVNTVSDRLPSKLPILVAGSNGQIVKKTPNTANIRQGQIFGIDAQTGKSVRSIERNWQVEQLDLDGMTIDKSTTAILRFNPALDVALEAYNSDTGKQLWKIPVAAATTQSTAVVFNRYRLFSNSQTIFLFDRATNKLSGYSWDRGRSKFKITLKTTLDSSEILPKDRIANDSRFYPVSNYLTANDTTVYSLNTDRTIATFDANTGIRKQEIQLPPRSRCASPGSITVDRAGVYLLCNKLNNNLSPSTTLFSIDNNGREVWSQQYAHQLGSEHNCRSLATDSKNIYGVLIDNARVSPKLPDKLIALDRINGTARWQWQPKFRLYEETLALDNDRLFILAAVPRWRIILSALQ</sequence>
<evidence type="ECO:0000259" key="2">
    <source>
        <dbReference type="Pfam" id="PF13360"/>
    </source>
</evidence>
<dbReference type="InterPro" id="IPR002372">
    <property type="entry name" value="PQQ_rpt_dom"/>
</dbReference>
<comment type="caution">
    <text evidence="3">The sequence shown here is derived from an EMBL/GenBank/DDBJ whole genome shotgun (WGS) entry which is preliminary data.</text>
</comment>
<gene>
    <name evidence="3" type="ORF">C7B77_11900</name>
</gene>
<keyword evidence="1" id="KW-1133">Transmembrane helix</keyword>
<dbReference type="OrthoDB" id="7012117at2"/>
<reference evidence="3 4" key="1">
    <citation type="submission" date="2018-03" db="EMBL/GenBank/DDBJ databases">
        <title>The ancient ancestry and fast evolution of plastids.</title>
        <authorList>
            <person name="Moore K.R."/>
            <person name="Magnabosco C."/>
            <person name="Momper L."/>
            <person name="Gold D.A."/>
            <person name="Bosak T."/>
            <person name="Fournier G.P."/>
        </authorList>
    </citation>
    <scope>NUCLEOTIDE SEQUENCE [LARGE SCALE GENOMIC DNA]</scope>
    <source>
        <strain evidence="3 4">CCALA 037</strain>
    </source>
</reference>
<dbReference type="Proteomes" id="UP000238937">
    <property type="component" value="Unassembled WGS sequence"/>
</dbReference>
<keyword evidence="1" id="KW-0472">Membrane</keyword>
<dbReference type="PANTHER" id="PTHR34512">
    <property type="entry name" value="CELL SURFACE PROTEIN"/>
    <property type="match status" value="1"/>
</dbReference>
<dbReference type="Pfam" id="PF13360">
    <property type="entry name" value="PQQ_2"/>
    <property type="match status" value="1"/>
</dbReference>
<evidence type="ECO:0000313" key="3">
    <source>
        <dbReference type="EMBL" id="PSB56435.1"/>
    </source>
</evidence>
<protein>
    <recommendedName>
        <fullName evidence="2">Pyrrolo-quinoline quinone repeat domain-containing protein</fullName>
    </recommendedName>
</protein>
<keyword evidence="4" id="KW-1185">Reference proteome</keyword>
<evidence type="ECO:0000256" key="1">
    <source>
        <dbReference type="SAM" id="Phobius"/>
    </source>
</evidence>
<dbReference type="RefSeq" id="WP_106304599.1">
    <property type="nucleotide sequence ID" value="NZ_PVWO01000126.1"/>
</dbReference>
<feature type="domain" description="Pyrrolo-quinoline quinone repeat" evidence="2">
    <location>
        <begin position="53"/>
        <end position="269"/>
    </location>
</feature>
<dbReference type="Gene3D" id="2.130.10.10">
    <property type="entry name" value="YVTN repeat-like/Quinoprotein amine dehydrogenase"/>
    <property type="match status" value="2"/>
</dbReference>
<dbReference type="AlphaFoldDB" id="A0A2T1GFV0"/>
<dbReference type="InterPro" id="IPR011047">
    <property type="entry name" value="Quinoprotein_ADH-like_sf"/>
</dbReference>
<dbReference type="PANTHER" id="PTHR34512:SF30">
    <property type="entry name" value="OUTER MEMBRANE PROTEIN ASSEMBLY FACTOR BAMB"/>
    <property type="match status" value="1"/>
</dbReference>
<dbReference type="EMBL" id="PVWO01000126">
    <property type="protein sequence ID" value="PSB56435.1"/>
    <property type="molecule type" value="Genomic_DNA"/>
</dbReference>
<accession>A0A2T1GFV0</accession>
<keyword evidence="1" id="KW-0812">Transmembrane</keyword>
<dbReference type="InterPro" id="IPR015943">
    <property type="entry name" value="WD40/YVTN_repeat-like_dom_sf"/>
</dbReference>
<feature type="transmembrane region" description="Helical" evidence="1">
    <location>
        <begin position="21"/>
        <end position="44"/>
    </location>
</feature>
<proteinExistence type="predicted"/>
<evidence type="ECO:0000313" key="4">
    <source>
        <dbReference type="Proteomes" id="UP000238937"/>
    </source>
</evidence>
<name>A0A2T1GFV0_9CYAN</name>
<dbReference type="SUPFAM" id="SSF50998">
    <property type="entry name" value="Quinoprotein alcohol dehydrogenase-like"/>
    <property type="match status" value="1"/>
</dbReference>